<keyword evidence="7" id="KW-0645">Protease</keyword>
<dbReference type="PROSITE" id="PS00758">
    <property type="entry name" value="ARGE_DAPE_CPG2_1"/>
    <property type="match status" value="1"/>
</dbReference>
<feature type="domain" description="Peptidase M20 dimerisation" evidence="6">
    <location>
        <begin position="226"/>
        <end position="327"/>
    </location>
</feature>
<dbReference type="InterPro" id="IPR050072">
    <property type="entry name" value="Peptidase_M20A"/>
</dbReference>
<protein>
    <submittedName>
        <fullName evidence="7">Carboxypeptidase G2</fullName>
        <ecNumber evidence="7">3.4.17.11</ecNumber>
    </submittedName>
</protein>
<dbReference type="InterPro" id="IPR001261">
    <property type="entry name" value="ArgE/DapE_CS"/>
</dbReference>
<dbReference type="AlphaFoldDB" id="A0A0S3Q012"/>
<dbReference type="InterPro" id="IPR002933">
    <property type="entry name" value="Peptidase_M20"/>
</dbReference>
<dbReference type="PIRSF" id="PIRSF037238">
    <property type="entry name" value="Carboxypeptidase_G2"/>
    <property type="match status" value="1"/>
</dbReference>
<dbReference type="GO" id="GO:0004180">
    <property type="term" value="F:carboxypeptidase activity"/>
    <property type="evidence" value="ECO:0007669"/>
    <property type="project" value="UniProtKB-KW"/>
</dbReference>
<keyword evidence="8" id="KW-1185">Reference proteome</keyword>
<dbReference type="Pfam" id="PF01546">
    <property type="entry name" value="Peptidase_M20"/>
    <property type="match status" value="1"/>
</dbReference>
<evidence type="ECO:0000256" key="4">
    <source>
        <dbReference type="ARBA" id="ARBA00022833"/>
    </source>
</evidence>
<feature type="active site" evidence="5">
    <location>
        <position position="131"/>
    </location>
</feature>
<keyword evidence="7" id="KW-0121">Carboxypeptidase</keyword>
<name>A0A0S3Q012_9BRAD</name>
<accession>A0A0S3Q012</accession>
<dbReference type="SUPFAM" id="SSF53187">
    <property type="entry name" value="Zn-dependent exopeptidases"/>
    <property type="match status" value="1"/>
</dbReference>
<dbReference type="InterPro" id="IPR011650">
    <property type="entry name" value="Peptidase_M20_dimer"/>
</dbReference>
<dbReference type="CDD" id="cd03885">
    <property type="entry name" value="M20_CPDG2"/>
    <property type="match status" value="1"/>
</dbReference>
<feature type="active site" description="Proton acceptor" evidence="5">
    <location>
        <position position="191"/>
    </location>
</feature>
<evidence type="ECO:0000313" key="8">
    <source>
        <dbReference type="Proteomes" id="UP000236884"/>
    </source>
</evidence>
<dbReference type="KEGG" id="vgo:GJW-30_1_03869"/>
<keyword evidence="2" id="KW-0479">Metal-binding</keyword>
<evidence type="ECO:0000256" key="1">
    <source>
        <dbReference type="ARBA" id="ARBA00001947"/>
    </source>
</evidence>
<reference evidence="7 8" key="1">
    <citation type="submission" date="2015-08" db="EMBL/GenBank/DDBJ databases">
        <title>Investigation of the bacterial diversity of lava forest soil.</title>
        <authorList>
            <person name="Lee J.S."/>
        </authorList>
    </citation>
    <scope>NUCLEOTIDE SEQUENCE [LARGE SCALE GENOMIC DNA]</scope>
    <source>
        <strain evidence="7 8">GJW-30</strain>
    </source>
</reference>
<dbReference type="InterPro" id="IPR036264">
    <property type="entry name" value="Bact_exopeptidase_dim_dom"/>
</dbReference>
<organism evidence="7 8">
    <name type="scientific">Variibacter gotjawalensis</name>
    <dbReference type="NCBI Taxonomy" id="1333996"/>
    <lineage>
        <taxon>Bacteria</taxon>
        <taxon>Pseudomonadati</taxon>
        <taxon>Pseudomonadota</taxon>
        <taxon>Alphaproteobacteria</taxon>
        <taxon>Hyphomicrobiales</taxon>
        <taxon>Nitrobacteraceae</taxon>
        <taxon>Variibacter</taxon>
    </lineage>
</organism>
<dbReference type="PANTHER" id="PTHR43808:SF9">
    <property type="entry name" value="BLL0789 PROTEIN"/>
    <property type="match status" value="1"/>
</dbReference>
<evidence type="ECO:0000256" key="2">
    <source>
        <dbReference type="ARBA" id="ARBA00022723"/>
    </source>
</evidence>
<evidence type="ECO:0000256" key="3">
    <source>
        <dbReference type="ARBA" id="ARBA00022801"/>
    </source>
</evidence>
<gene>
    <name evidence="7" type="primary">cpg2_5</name>
    <name evidence="7" type="ORF">GJW-30_1_03869</name>
</gene>
<dbReference type="GO" id="GO:0046872">
    <property type="term" value="F:metal ion binding"/>
    <property type="evidence" value="ECO:0007669"/>
    <property type="project" value="UniProtKB-KW"/>
</dbReference>
<dbReference type="Gene3D" id="3.40.630.10">
    <property type="entry name" value="Zn peptidases"/>
    <property type="match status" value="1"/>
</dbReference>
<dbReference type="InterPro" id="IPR017150">
    <property type="entry name" value="Pept_M20_glutamate_carboxypep"/>
</dbReference>
<keyword evidence="4" id="KW-0862">Zinc</keyword>
<proteinExistence type="predicted"/>
<dbReference type="EMBL" id="AP014946">
    <property type="protein sequence ID" value="BAT61312.1"/>
    <property type="molecule type" value="Genomic_DNA"/>
</dbReference>
<dbReference type="PANTHER" id="PTHR43808">
    <property type="entry name" value="ACETYLORNITHINE DEACETYLASE"/>
    <property type="match status" value="1"/>
</dbReference>
<dbReference type="Gene3D" id="3.30.70.360">
    <property type="match status" value="1"/>
</dbReference>
<evidence type="ECO:0000313" key="7">
    <source>
        <dbReference type="EMBL" id="BAT61312.1"/>
    </source>
</evidence>
<dbReference type="SUPFAM" id="SSF55031">
    <property type="entry name" value="Bacterial exopeptidase dimerisation domain"/>
    <property type="match status" value="1"/>
</dbReference>
<sequence length="428" mass="44432">MAEFPVFQSCAMHGCAAPTWDDFRGAIWLKGCRKLGLVMNSNEKAVLDWLGAQEGAMVALLERLVNTDGGSYDKAGVDAVGDHIKAFLEGEGVGVETVPVAEFGDALRATVSGGVEGAGANSTILLMGHRDTVFPSGEPARRPFKIIDGIAYGPGVADMKAGLVMNAFVMAAFKRHGGAPAPLVGLFTSDEEIGSPACRPIIEAEGRRARAVFNSEPGRPGNLVVTGRKGGVFMRLTATGKPAHSGANFAEGISAIEELARKIFALYEIKGLDAGTTINVGTIGGGQTVNTVAPSATCEIDLRYVTQPDREAAMAAIRKVAETTYVAGTTSLLEIASEFYAMVETPGSDALYQHYAACADDLGAPVKPTFTGGCSDAGFTAAVGAPTICAVGPIGGKAHTPDEFLEVASLVPRAQNVALAIMRLEAPR</sequence>
<dbReference type="Proteomes" id="UP000236884">
    <property type="component" value="Chromosome"/>
</dbReference>
<dbReference type="EC" id="3.4.17.11" evidence="7"/>
<keyword evidence="3 7" id="KW-0378">Hydrolase</keyword>
<evidence type="ECO:0000259" key="6">
    <source>
        <dbReference type="Pfam" id="PF07687"/>
    </source>
</evidence>
<comment type="cofactor">
    <cofactor evidence="1">
        <name>Zn(2+)</name>
        <dbReference type="ChEBI" id="CHEBI:29105"/>
    </cofactor>
</comment>
<evidence type="ECO:0000256" key="5">
    <source>
        <dbReference type="PIRSR" id="PIRSR037238-1"/>
    </source>
</evidence>
<dbReference type="Pfam" id="PF07687">
    <property type="entry name" value="M20_dimer"/>
    <property type="match status" value="1"/>
</dbReference>